<organism evidence="4 5">
    <name type="scientific">Flemingia macrophylla</name>
    <dbReference type="NCBI Taxonomy" id="520843"/>
    <lineage>
        <taxon>Eukaryota</taxon>
        <taxon>Viridiplantae</taxon>
        <taxon>Streptophyta</taxon>
        <taxon>Embryophyta</taxon>
        <taxon>Tracheophyta</taxon>
        <taxon>Spermatophyta</taxon>
        <taxon>Magnoliopsida</taxon>
        <taxon>eudicotyledons</taxon>
        <taxon>Gunneridae</taxon>
        <taxon>Pentapetalae</taxon>
        <taxon>rosids</taxon>
        <taxon>fabids</taxon>
        <taxon>Fabales</taxon>
        <taxon>Fabaceae</taxon>
        <taxon>Papilionoideae</taxon>
        <taxon>50 kb inversion clade</taxon>
        <taxon>NPAAA clade</taxon>
        <taxon>indigoferoid/millettioid clade</taxon>
        <taxon>Phaseoleae</taxon>
        <taxon>Flemingia</taxon>
    </lineage>
</organism>
<comment type="cofactor">
    <cofactor evidence="1">
        <name>a divalent metal cation</name>
        <dbReference type="ChEBI" id="CHEBI:60240"/>
    </cofactor>
</comment>
<proteinExistence type="predicted"/>
<evidence type="ECO:0000256" key="1">
    <source>
        <dbReference type="ARBA" id="ARBA00001968"/>
    </source>
</evidence>
<dbReference type="Proteomes" id="UP001603857">
    <property type="component" value="Unassembled WGS sequence"/>
</dbReference>
<dbReference type="EMBL" id="JBGMDY010000009">
    <property type="protein sequence ID" value="KAL2323208.1"/>
    <property type="molecule type" value="Genomic_DNA"/>
</dbReference>
<evidence type="ECO:0000256" key="2">
    <source>
        <dbReference type="ARBA" id="ARBA00022723"/>
    </source>
</evidence>
<sequence>MGRVTFEKICEELNSAIAKEDTTLRSVISVRQRVAVCLWRLATGDPLSMFPEAPKTSVSAYFNKRHTERTQKSCYSVTIQGVVNHKGVFTDMCIGWPLSLRDNEVLEKSALFQMAHCVIWQKSLAITVALSVVSQKFLPDSNQHSLPSTSVMDCHVDIRSRTLTCETLNNHDLAKCFKTLIVE</sequence>
<evidence type="ECO:0000259" key="3">
    <source>
        <dbReference type="Pfam" id="PF13359"/>
    </source>
</evidence>
<protein>
    <recommendedName>
        <fullName evidence="3">DDE Tnp4 domain-containing protein</fullName>
    </recommendedName>
</protein>
<evidence type="ECO:0000313" key="5">
    <source>
        <dbReference type="Proteomes" id="UP001603857"/>
    </source>
</evidence>
<comment type="caution">
    <text evidence="4">The sequence shown here is derived from an EMBL/GenBank/DDBJ whole genome shotgun (WGS) entry which is preliminary data.</text>
</comment>
<dbReference type="AlphaFoldDB" id="A0ABD1LIN1"/>
<dbReference type="GO" id="GO:0046872">
    <property type="term" value="F:metal ion binding"/>
    <property type="evidence" value="ECO:0007669"/>
    <property type="project" value="UniProtKB-KW"/>
</dbReference>
<keyword evidence="2" id="KW-0479">Metal-binding</keyword>
<keyword evidence="5" id="KW-1185">Reference proteome</keyword>
<reference evidence="4 5" key="1">
    <citation type="submission" date="2024-08" db="EMBL/GenBank/DDBJ databases">
        <title>Insights into the chromosomal genome structure of Flemingia macrophylla.</title>
        <authorList>
            <person name="Ding Y."/>
            <person name="Zhao Y."/>
            <person name="Bi W."/>
            <person name="Wu M."/>
            <person name="Zhao G."/>
            <person name="Gong Y."/>
            <person name="Li W."/>
            <person name="Zhang P."/>
        </authorList>
    </citation>
    <scope>NUCLEOTIDE SEQUENCE [LARGE SCALE GENOMIC DNA]</scope>
    <source>
        <strain evidence="4">DYQJB</strain>
        <tissue evidence="4">Leaf</tissue>
    </source>
</reference>
<name>A0ABD1LIN1_9FABA</name>
<accession>A0ABD1LIN1</accession>
<dbReference type="Pfam" id="PF13359">
    <property type="entry name" value="DDE_Tnp_4"/>
    <property type="match status" value="1"/>
</dbReference>
<gene>
    <name evidence="4" type="ORF">Fmac_027587</name>
</gene>
<feature type="domain" description="DDE Tnp4" evidence="3">
    <location>
        <begin position="56"/>
        <end position="114"/>
    </location>
</feature>
<dbReference type="InterPro" id="IPR027806">
    <property type="entry name" value="HARBI1_dom"/>
</dbReference>
<evidence type="ECO:0000313" key="4">
    <source>
        <dbReference type="EMBL" id="KAL2323208.1"/>
    </source>
</evidence>